<protein>
    <recommendedName>
        <fullName evidence="2">DUF6594 domain-containing protein</fullName>
    </recommendedName>
</protein>
<name>A0A8H7TLZ3_9HELO</name>
<dbReference type="Proteomes" id="UP000664132">
    <property type="component" value="Unassembled WGS sequence"/>
</dbReference>
<feature type="transmembrane region" description="Helical" evidence="1">
    <location>
        <begin position="59"/>
        <end position="77"/>
    </location>
</feature>
<dbReference type="AlphaFoldDB" id="A0A8H7TLZ3"/>
<sequence length="109" mass="12155">MRGLKEKSDADARGVLLYDRKRVDWLNKGIIAALNMAHFAGPVYLVWYIARNKQSSTETVARVGLALAFTCTFWFVMSQLTRERSHDKLVAAAGYCAVLVVFIGNAKDS</sequence>
<evidence type="ECO:0000313" key="4">
    <source>
        <dbReference type="Proteomes" id="UP000664132"/>
    </source>
</evidence>
<gene>
    <name evidence="3" type="ORF">IFR04_005713</name>
</gene>
<feature type="domain" description="DUF6594" evidence="2">
    <location>
        <begin position="12"/>
        <end position="100"/>
    </location>
</feature>
<evidence type="ECO:0000256" key="1">
    <source>
        <dbReference type="SAM" id="Phobius"/>
    </source>
</evidence>
<dbReference type="InterPro" id="IPR046529">
    <property type="entry name" value="DUF6594"/>
</dbReference>
<dbReference type="Pfam" id="PF20237">
    <property type="entry name" value="DUF6594"/>
    <property type="match status" value="1"/>
</dbReference>
<dbReference type="EMBL" id="JAFJYH010000070">
    <property type="protein sequence ID" value="KAG4421193.1"/>
    <property type="molecule type" value="Genomic_DNA"/>
</dbReference>
<proteinExistence type="predicted"/>
<keyword evidence="1" id="KW-1133">Transmembrane helix</keyword>
<evidence type="ECO:0000259" key="2">
    <source>
        <dbReference type="Pfam" id="PF20237"/>
    </source>
</evidence>
<keyword evidence="4" id="KW-1185">Reference proteome</keyword>
<keyword evidence="1" id="KW-0472">Membrane</keyword>
<comment type="caution">
    <text evidence="3">The sequence shown here is derived from an EMBL/GenBank/DDBJ whole genome shotgun (WGS) entry which is preliminary data.</text>
</comment>
<evidence type="ECO:0000313" key="3">
    <source>
        <dbReference type="EMBL" id="KAG4421193.1"/>
    </source>
</evidence>
<keyword evidence="1" id="KW-0812">Transmembrane</keyword>
<reference evidence="3" key="1">
    <citation type="submission" date="2021-02" db="EMBL/GenBank/DDBJ databases">
        <title>Genome sequence Cadophora malorum strain M34.</title>
        <authorList>
            <person name="Stefanovic E."/>
            <person name="Vu D."/>
            <person name="Scully C."/>
            <person name="Dijksterhuis J."/>
            <person name="Roader J."/>
            <person name="Houbraken J."/>
        </authorList>
    </citation>
    <scope>NUCLEOTIDE SEQUENCE</scope>
    <source>
        <strain evidence="3">M34</strain>
    </source>
</reference>
<accession>A0A8H7TLZ3</accession>
<feature type="transmembrane region" description="Helical" evidence="1">
    <location>
        <begin position="29"/>
        <end position="47"/>
    </location>
</feature>
<feature type="transmembrane region" description="Helical" evidence="1">
    <location>
        <begin position="89"/>
        <end position="106"/>
    </location>
</feature>
<organism evidence="3 4">
    <name type="scientific">Cadophora malorum</name>
    <dbReference type="NCBI Taxonomy" id="108018"/>
    <lineage>
        <taxon>Eukaryota</taxon>
        <taxon>Fungi</taxon>
        <taxon>Dikarya</taxon>
        <taxon>Ascomycota</taxon>
        <taxon>Pezizomycotina</taxon>
        <taxon>Leotiomycetes</taxon>
        <taxon>Helotiales</taxon>
        <taxon>Ploettnerulaceae</taxon>
        <taxon>Cadophora</taxon>
    </lineage>
</organism>
<dbReference type="OrthoDB" id="3533814at2759"/>